<dbReference type="EMBL" id="JAAVJH010000011">
    <property type="protein sequence ID" value="NJR79971.1"/>
    <property type="molecule type" value="Genomic_DNA"/>
</dbReference>
<sequence length="361" mass="39931">MLMLMGIPYHAAMLYSPGWGPAQHVTSRFCDVVSQAITQFRMPAFFLIAGYFAAMLLSRRDRATWFTSRLQRLGIPLISASLTLIPIQLFIYAIGNAGSFGQAVELFQRRIVTPSPAWISHLWFLYDLIIYSAIVAVAWPIVARLVRADQPRAWARWPFLTMLLVIVVVALPLSLFNPLLGTTFWGSVVNRLLRHSVFFAVGAVLYLSPPFFERWVTWRWQRAVSALVIIAAATALAVSRDHYRPALLASAGAAISGAWLVLAAMKRWGDAPNKQVKLLVDASLTIYLLHHPIIVALGLVTARISLPPAVEWAAVSVATGALSFGGYLLLRRVPILFFCFNGQLPPSRSGRPATQRIAAKV</sequence>
<gene>
    <name evidence="3" type="ORF">HBH26_15400</name>
</gene>
<feature type="transmembrane region" description="Helical" evidence="1">
    <location>
        <begin position="70"/>
        <end position="94"/>
    </location>
</feature>
<evidence type="ECO:0000259" key="2">
    <source>
        <dbReference type="Pfam" id="PF01757"/>
    </source>
</evidence>
<dbReference type="InterPro" id="IPR002656">
    <property type="entry name" value="Acyl_transf_3_dom"/>
</dbReference>
<keyword evidence="1" id="KW-1133">Transmembrane helix</keyword>
<dbReference type="GO" id="GO:0016746">
    <property type="term" value="F:acyltransferase activity"/>
    <property type="evidence" value="ECO:0007669"/>
    <property type="project" value="UniProtKB-KW"/>
</dbReference>
<evidence type="ECO:0000313" key="4">
    <source>
        <dbReference type="Proteomes" id="UP000732399"/>
    </source>
</evidence>
<evidence type="ECO:0000256" key="1">
    <source>
        <dbReference type="SAM" id="Phobius"/>
    </source>
</evidence>
<feature type="transmembrane region" description="Helical" evidence="1">
    <location>
        <begin position="224"/>
        <end position="240"/>
    </location>
</feature>
<protein>
    <submittedName>
        <fullName evidence="3">Acyltransferase family protein</fullName>
    </submittedName>
</protein>
<name>A0ABX1CPV2_9SPHN</name>
<keyword evidence="3" id="KW-0012">Acyltransferase</keyword>
<dbReference type="Proteomes" id="UP000732399">
    <property type="component" value="Unassembled WGS sequence"/>
</dbReference>
<feature type="transmembrane region" description="Helical" evidence="1">
    <location>
        <begin position="40"/>
        <end position="58"/>
    </location>
</feature>
<reference evidence="3 4" key="1">
    <citation type="submission" date="2020-03" db="EMBL/GenBank/DDBJ databases">
        <authorList>
            <person name="Wang L."/>
            <person name="He N."/>
            <person name="Li Y."/>
            <person name="Fang Y."/>
            <person name="Zhang F."/>
        </authorList>
    </citation>
    <scope>NUCLEOTIDE SEQUENCE [LARGE SCALE GENOMIC DNA]</scope>
    <source>
        <strain evidence="3 4">36D10-4-7</strain>
    </source>
</reference>
<feature type="transmembrane region" description="Helical" evidence="1">
    <location>
        <begin position="312"/>
        <end position="330"/>
    </location>
</feature>
<feature type="transmembrane region" description="Helical" evidence="1">
    <location>
        <begin position="286"/>
        <end position="306"/>
    </location>
</feature>
<keyword evidence="1" id="KW-0812">Transmembrane</keyword>
<dbReference type="PANTHER" id="PTHR36927:SF1">
    <property type="entry name" value="MDO-LIKE PROTEIN"/>
    <property type="match status" value="1"/>
</dbReference>
<accession>A0ABX1CPV2</accession>
<feature type="transmembrane region" description="Helical" evidence="1">
    <location>
        <begin position="123"/>
        <end position="146"/>
    </location>
</feature>
<organism evidence="3 4">
    <name type="scientific">Sphingomonas corticis</name>
    <dbReference type="NCBI Taxonomy" id="2722791"/>
    <lineage>
        <taxon>Bacteria</taxon>
        <taxon>Pseudomonadati</taxon>
        <taxon>Pseudomonadota</taxon>
        <taxon>Alphaproteobacteria</taxon>
        <taxon>Sphingomonadales</taxon>
        <taxon>Sphingomonadaceae</taxon>
        <taxon>Sphingomonas</taxon>
    </lineage>
</organism>
<keyword evidence="3" id="KW-0808">Transferase</keyword>
<feature type="domain" description="Acyltransferase 3" evidence="2">
    <location>
        <begin position="2"/>
        <end position="324"/>
    </location>
</feature>
<feature type="transmembrane region" description="Helical" evidence="1">
    <location>
        <begin position="246"/>
        <end position="265"/>
    </location>
</feature>
<dbReference type="Pfam" id="PF01757">
    <property type="entry name" value="Acyl_transf_3"/>
    <property type="match status" value="1"/>
</dbReference>
<evidence type="ECO:0000313" key="3">
    <source>
        <dbReference type="EMBL" id="NJR79971.1"/>
    </source>
</evidence>
<feature type="transmembrane region" description="Helical" evidence="1">
    <location>
        <begin position="158"/>
        <end position="180"/>
    </location>
</feature>
<keyword evidence="4" id="KW-1185">Reference proteome</keyword>
<feature type="transmembrane region" description="Helical" evidence="1">
    <location>
        <begin position="192"/>
        <end position="212"/>
    </location>
</feature>
<comment type="caution">
    <text evidence="3">The sequence shown here is derived from an EMBL/GenBank/DDBJ whole genome shotgun (WGS) entry which is preliminary data.</text>
</comment>
<dbReference type="PANTHER" id="PTHR36927">
    <property type="entry name" value="BLR4337 PROTEIN"/>
    <property type="match status" value="1"/>
</dbReference>
<dbReference type="InterPro" id="IPR050623">
    <property type="entry name" value="Glucan_succinyl_AcylTrfase"/>
</dbReference>
<proteinExistence type="predicted"/>
<keyword evidence="1" id="KW-0472">Membrane</keyword>